<dbReference type="SUPFAM" id="SSF51735">
    <property type="entry name" value="NAD(P)-binding Rossmann-fold domains"/>
    <property type="match status" value="1"/>
</dbReference>
<dbReference type="InterPro" id="IPR036291">
    <property type="entry name" value="NAD(P)-bd_dom_sf"/>
</dbReference>
<keyword evidence="6" id="KW-1185">Reference proteome</keyword>
<sequence>MTEPLQDRVAVVTGAGSGLGRSHALALARAGARVVLNDVVLARATTVADEIRAEGGEAIAVGGSVSSWEGGAAVVEHAVAAFDRVDAVVANAGVLLDSLVADMSEQTWREVVDVNLTGSFTVVRAAWPYMQRQGTGRIVLTTSASGIFGNRGHANYGAAKAGVLGLARMLAVEGAEHGISANAVAPLALTPMSGDTSGSRTSASSVLGDLFARMAPDDVSPLVVWLCSPDCATTGQAFSVGGGRIARIFVGEAVGWTGARPPAVADIREHWAEICSTEGFHEPLRMADELAIYRTSLLGPTAR</sequence>
<name>A0ABN2MZA5_9PSEU</name>
<dbReference type="PANTHER" id="PTHR45024">
    <property type="entry name" value="DEHYDROGENASES, SHORT CHAIN"/>
    <property type="match status" value="1"/>
</dbReference>
<dbReference type="InterPro" id="IPR020904">
    <property type="entry name" value="Sc_DH/Rdtase_CS"/>
</dbReference>
<dbReference type="Proteomes" id="UP001500449">
    <property type="component" value="Unassembled WGS sequence"/>
</dbReference>
<protein>
    <submittedName>
        <fullName evidence="5">SDR family oxidoreductase</fullName>
    </submittedName>
</protein>
<dbReference type="PRINTS" id="PR00081">
    <property type="entry name" value="GDHRDH"/>
</dbReference>
<dbReference type="PROSITE" id="PS00061">
    <property type="entry name" value="ADH_SHORT"/>
    <property type="match status" value="1"/>
</dbReference>
<evidence type="ECO:0000259" key="4">
    <source>
        <dbReference type="SMART" id="SM00822"/>
    </source>
</evidence>
<dbReference type="Gene3D" id="3.40.50.720">
    <property type="entry name" value="NAD(P)-binding Rossmann-like Domain"/>
    <property type="match status" value="1"/>
</dbReference>
<dbReference type="InterPro" id="IPR002347">
    <property type="entry name" value="SDR_fam"/>
</dbReference>
<comment type="similarity">
    <text evidence="1 3">Belongs to the short-chain dehydrogenases/reductases (SDR) family.</text>
</comment>
<gene>
    <name evidence="5" type="ORF">GCM10009836_26400</name>
</gene>
<accession>A0ABN2MZA5</accession>
<evidence type="ECO:0000313" key="6">
    <source>
        <dbReference type="Proteomes" id="UP001500449"/>
    </source>
</evidence>
<dbReference type="InterPro" id="IPR057326">
    <property type="entry name" value="KR_dom"/>
</dbReference>
<dbReference type="InterPro" id="IPR051687">
    <property type="entry name" value="Peroxisomal_Beta-Oxidation"/>
</dbReference>
<evidence type="ECO:0000256" key="2">
    <source>
        <dbReference type="ARBA" id="ARBA00023002"/>
    </source>
</evidence>
<keyword evidence="2" id="KW-0560">Oxidoreductase</keyword>
<dbReference type="RefSeq" id="WP_344415981.1">
    <property type="nucleotide sequence ID" value="NZ_BAAAQK010000005.1"/>
</dbReference>
<evidence type="ECO:0000256" key="3">
    <source>
        <dbReference type="RuleBase" id="RU000363"/>
    </source>
</evidence>
<proteinExistence type="inferred from homology"/>
<dbReference type="Pfam" id="PF00106">
    <property type="entry name" value="adh_short"/>
    <property type="match status" value="1"/>
</dbReference>
<evidence type="ECO:0000313" key="5">
    <source>
        <dbReference type="EMBL" id="GAA1845560.1"/>
    </source>
</evidence>
<dbReference type="SMART" id="SM00822">
    <property type="entry name" value="PKS_KR"/>
    <property type="match status" value="1"/>
</dbReference>
<feature type="domain" description="Ketoreductase" evidence="4">
    <location>
        <begin position="8"/>
        <end position="190"/>
    </location>
</feature>
<organism evidence="5 6">
    <name type="scientific">Pseudonocardia ailaonensis</name>
    <dbReference type="NCBI Taxonomy" id="367279"/>
    <lineage>
        <taxon>Bacteria</taxon>
        <taxon>Bacillati</taxon>
        <taxon>Actinomycetota</taxon>
        <taxon>Actinomycetes</taxon>
        <taxon>Pseudonocardiales</taxon>
        <taxon>Pseudonocardiaceae</taxon>
        <taxon>Pseudonocardia</taxon>
    </lineage>
</organism>
<evidence type="ECO:0000256" key="1">
    <source>
        <dbReference type="ARBA" id="ARBA00006484"/>
    </source>
</evidence>
<reference evidence="5 6" key="1">
    <citation type="journal article" date="2019" name="Int. J. Syst. Evol. Microbiol.">
        <title>The Global Catalogue of Microorganisms (GCM) 10K type strain sequencing project: providing services to taxonomists for standard genome sequencing and annotation.</title>
        <authorList>
            <consortium name="The Broad Institute Genomics Platform"/>
            <consortium name="The Broad Institute Genome Sequencing Center for Infectious Disease"/>
            <person name="Wu L."/>
            <person name="Ma J."/>
        </authorList>
    </citation>
    <scope>NUCLEOTIDE SEQUENCE [LARGE SCALE GENOMIC DNA]</scope>
    <source>
        <strain evidence="5 6">JCM 16009</strain>
    </source>
</reference>
<dbReference type="EMBL" id="BAAAQK010000005">
    <property type="protein sequence ID" value="GAA1845560.1"/>
    <property type="molecule type" value="Genomic_DNA"/>
</dbReference>
<dbReference type="PRINTS" id="PR00080">
    <property type="entry name" value="SDRFAMILY"/>
</dbReference>
<comment type="caution">
    <text evidence="5">The sequence shown here is derived from an EMBL/GenBank/DDBJ whole genome shotgun (WGS) entry which is preliminary data.</text>
</comment>
<dbReference type="PANTHER" id="PTHR45024:SF2">
    <property type="entry name" value="SCP2 DOMAIN-CONTAINING PROTEIN"/>
    <property type="match status" value="1"/>
</dbReference>